<organism evidence="9 10">
    <name type="scientific">Panagrolaimus davidi</name>
    <dbReference type="NCBI Taxonomy" id="227884"/>
    <lineage>
        <taxon>Eukaryota</taxon>
        <taxon>Metazoa</taxon>
        <taxon>Ecdysozoa</taxon>
        <taxon>Nematoda</taxon>
        <taxon>Chromadorea</taxon>
        <taxon>Rhabditida</taxon>
        <taxon>Tylenchina</taxon>
        <taxon>Panagrolaimomorpha</taxon>
        <taxon>Panagrolaimoidea</taxon>
        <taxon>Panagrolaimidae</taxon>
        <taxon>Panagrolaimus</taxon>
    </lineage>
</organism>
<dbReference type="PANTHER" id="PTHR10742:SF405">
    <property type="entry name" value="PEROXISOMAL N(1)-ACETYL-SPERMINE_SPERMIDINE OXIDASE"/>
    <property type="match status" value="1"/>
</dbReference>
<evidence type="ECO:0000259" key="8">
    <source>
        <dbReference type="Pfam" id="PF01593"/>
    </source>
</evidence>
<reference evidence="10" key="1">
    <citation type="submission" date="2022-11" db="UniProtKB">
        <authorList>
            <consortium name="WormBaseParasite"/>
        </authorList>
    </citation>
    <scope>IDENTIFICATION</scope>
</reference>
<comment type="cofactor">
    <cofactor evidence="1">
        <name>FAD</name>
        <dbReference type="ChEBI" id="CHEBI:57692"/>
    </cofactor>
</comment>
<evidence type="ECO:0000256" key="6">
    <source>
        <dbReference type="ARBA" id="ARBA00022827"/>
    </source>
</evidence>
<evidence type="ECO:0000256" key="5">
    <source>
        <dbReference type="ARBA" id="ARBA00022630"/>
    </source>
</evidence>
<dbReference type="Proteomes" id="UP000887578">
    <property type="component" value="Unplaced"/>
</dbReference>
<keyword evidence="4" id="KW-0963">Cytoplasm</keyword>
<comment type="similarity">
    <text evidence="3">Belongs to the flavin monoamine oxidase family.</text>
</comment>
<dbReference type="SUPFAM" id="SSF54373">
    <property type="entry name" value="FAD-linked reductases, C-terminal domain"/>
    <property type="match status" value="1"/>
</dbReference>
<dbReference type="GO" id="GO:0005737">
    <property type="term" value="C:cytoplasm"/>
    <property type="evidence" value="ECO:0007669"/>
    <property type="project" value="UniProtKB-SubCell"/>
</dbReference>
<keyword evidence="9" id="KW-1185">Reference proteome</keyword>
<comment type="subcellular location">
    <subcellularLocation>
        <location evidence="2">Cytoplasm</location>
    </subcellularLocation>
</comment>
<dbReference type="InterPro" id="IPR036188">
    <property type="entry name" value="FAD/NAD-bd_sf"/>
</dbReference>
<evidence type="ECO:0000256" key="2">
    <source>
        <dbReference type="ARBA" id="ARBA00004496"/>
    </source>
</evidence>
<evidence type="ECO:0000313" key="10">
    <source>
        <dbReference type="WBParaSite" id="PDA_v2.g12081.t1"/>
    </source>
</evidence>
<evidence type="ECO:0000313" key="9">
    <source>
        <dbReference type="Proteomes" id="UP000887578"/>
    </source>
</evidence>
<dbReference type="GO" id="GO:0046592">
    <property type="term" value="F:polyamine oxidase activity"/>
    <property type="evidence" value="ECO:0007669"/>
    <property type="project" value="TreeGrafter"/>
</dbReference>
<protein>
    <submittedName>
        <fullName evidence="10">Amine oxidase domain-containing protein</fullName>
    </submittedName>
</protein>
<evidence type="ECO:0000256" key="3">
    <source>
        <dbReference type="ARBA" id="ARBA00005995"/>
    </source>
</evidence>
<accession>A0A914P9Z8</accession>
<name>A0A914P9Z8_9BILA</name>
<dbReference type="Gene3D" id="3.90.660.10">
    <property type="match status" value="1"/>
</dbReference>
<dbReference type="AlphaFoldDB" id="A0A914P9Z8"/>
<evidence type="ECO:0000256" key="4">
    <source>
        <dbReference type="ARBA" id="ARBA00022490"/>
    </source>
</evidence>
<dbReference type="InterPro" id="IPR050281">
    <property type="entry name" value="Flavin_monoamine_oxidase"/>
</dbReference>
<proteinExistence type="inferred from homology"/>
<dbReference type="InterPro" id="IPR002937">
    <property type="entry name" value="Amino_oxidase"/>
</dbReference>
<evidence type="ECO:0000256" key="7">
    <source>
        <dbReference type="ARBA" id="ARBA00023002"/>
    </source>
</evidence>
<sequence>MGFRRNVFDSLTRLYQSQFEFEYAAKWEDLSLRALTDWDDLGGDGVSYSTTKIGYTAILSYLISKIPLSKIYLNHRISNINFLGEKTKLMLANGTLINEDFDYVIVTSALGHLKKFAHKMFTPQLPKRILNAIEKIGMGTSAKIFLVYSDSTWMDTFLSPLPVPDCFGRNAIENIESEFNTFQVKNNYSLFYLKKYFKKVPWAPNIYMGWIAGDAPEKVDKLSDQELSKILTQLFRDIYRNYSIPEPSEILR</sequence>
<dbReference type="WBParaSite" id="PDA_v2.g12081.t1">
    <property type="protein sequence ID" value="PDA_v2.g12081.t1"/>
    <property type="gene ID" value="PDA_v2.g12081"/>
</dbReference>
<evidence type="ECO:0000256" key="1">
    <source>
        <dbReference type="ARBA" id="ARBA00001974"/>
    </source>
</evidence>
<dbReference type="Pfam" id="PF01593">
    <property type="entry name" value="Amino_oxidase"/>
    <property type="match status" value="1"/>
</dbReference>
<keyword evidence="5" id="KW-0285">Flavoprotein</keyword>
<dbReference type="PANTHER" id="PTHR10742">
    <property type="entry name" value="FLAVIN MONOAMINE OXIDASE"/>
    <property type="match status" value="1"/>
</dbReference>
<keyword evidence="7" id="KW-0560">Oxidoreductase</keyword>
<feature type="domain" description="Amine oxidase" evidence="8">
    <location>
        <begin position="19"/>
        <end position="250"/>
    </location>
</feature>
<keyword evidence="6" id="KW-0274">FAD</keyword>
<dbReference type="SUPFAM" id="SSF51905">
    <property type="entry name" value="FAD/NAD(P)-binding domain"/>
    <property type="match status" value="1"/>
</dbReference>